<dbReference type="GO" id="GO:0003743">
    <property type="term" value="F:translation initiation factor activity"/>
    <property type="evidence" value="ECO:0007669"/>
    <property type="project" value="UniProtKB-KW"/>
</dbReference>
<feature type="compositionally biased region" description="Polar residues" evidence="4">
    <location>
        <begin position="1255"/>
        <end position="1271"/>
    </location>
</feature>
<feature type="compositionally biased region" description="Low complexity" evidence="4">
    <location>
        <begin position="427"/>
        <end position="439"/>
    </location>
</feature>
<protein>
    <submittedName>
        <fullName evidence="6">MIF4G domain-domain-containing protein</fullName>
    </submittedName>
</protein>
<feature type="compositionally biased region" description="Polar residues" evidence="4">
    <location>
        <begin position="389"/>
        <end position="399"/>
    </location>
</feature>
<dbReference type="GO" id="GO:0003729">
    <property type="term" value="F:mRNA binding"/>
    <property type="evidence" value="ECO:0007669"/>
    <property type="project" value="TreeGrafter"/>
</dbReference>
<feature type="compositionally biased region" description="Polar residues" evidence="4">
    <location>
        <begin position="1"/>
        <end position="10"/>
    </location>
</feature>
<dbReference type="EMBL" id="MCGE01000013">
    <property type="protein sequence ID" value="ORZ15051.1"/>
    <property type="molecule type" value="Genomic_DNA"/>
</dbReference>
<feature type="domain" description="MI" evidence="5">
    <location>
        <begin position="1365"/>
        <end position="1486"/>
    </location>
</feature>
<feature type="compositionally biased region" description="Polar residues" evidence="4">
    <location>
        <begin position="1287"/>
        <end position="1309"/>
    </location>
</feature>
<evidence type="ECO:0000313" key="6">
    <source>
        <dbReference type="EMBL" id="ORZ15051.1"/>
    </source>
</evidence>
<evidence type="ECO:0000313" key="7">
    <source>
        <dbReference type="Proteomes" id="UP000193560"/>
    </source>
</evidence>
<organism evidence="6 7">
    <name type="scientific">Absidia repens</name>
    <dbReference type="NCBI Taxonomy" id="90262"/>
    <lineage>
        <taxon>Eukaryota</taxon>
        <taxon>Fungi</taxon>
        <taxon>Fungi incertae sedis</taxon>
        <taxon>Mucoromycota</taxon>
        <taxon>Mucoromycotina</taxon>
        <taxon>Mucoromycetes</taxon>
        <taxon>Mucorales</taxon>
        <taxon>Cunninghamellaceae</taxon>
        <taxon>Absidia</taxon>
    </lineage>
</organism>
<dbReference type="PROSITE" id="PS51366">
    <property type="entry name" value="MI"/>
    <property type="match status" value="1"/>
</dbReference>
<dbReference type="Proteomes" id="UP000193560">
    <property type="component" value="Unassembled WGS sequence"/>
</dbReference>
<comment type="caution">
    <text evidence="6">The sequence shown here is derived from an EMBL/GenBank/DDBJ whole genome shotgun (WGS) entry which is preliminary data.</text>
</comment>
<feature type="compositionally biased region" description="Polar residues" evidence="4">
    <location>
        <begin position="1334"/>
        <end position="1362"/>
    </location>
</feature>
<dbReference type="PANTHER" id="PTHR23253">
    <property type="entry name" value="EUKARYOTIC TRANSLATION INITIATION FACTOR 4 GAMMA"/>
    <property type="match status" value="1"/>
</dbReference>
<feature type="region of interest" description="Disordered" evidence="4">
    <location>
        <begin position="780"/>
        <end position="804"/>
    </location>
</feature>
<feature type="region of interest" description="Disordered" evidence="4">
    <location>
        <begin position="329"/>
        <end position="495"/>
    </location>
</feature>
<dbReference type="GO" id="GO:0016281">
    <property type="term" value="C:eukaryotic translation initiation factor 4F complex"/>
    <property type="evidence" value="ECO:0007669"/>
    <property type="project" value="TreeGrafter"/>
</dbReference>
<evidence type="ECO:0000256" key="4">
    <source>
        <dbReference type="SAM" id="MobiDB-lite"/>
    </source>
</evidence>
<keyword evidence="3" id="KW-0648">Protein biosynthesis</keyword>
<dbReference type="OrthoDB" id="514777at2759"/>
<feature type="region of interest" description="Disordered" evidence="4">
    <location>
        <begin position="967"/>
        <end position="1015"/>
    </location>
</feature>
<feature type="compositionally biased region" description="Low complexity" evidence="4">
    <location>
        <begin position="660"/>
        <end position="669"/>
    </location>
</feature>
<dbReference type="Pfam" id="PF02854">
    <property type="entry name" value="MIF4G"/>
    <property type="match status" value="1"/>
</dbReference>
<feature type="compositionally biased region" description="Low complexity" evidence="4">
    <location>
        <begin position="357"/>
        <end position="368"/>
    </location>
</feature>
<feature type="region of interest" description="Disordered" evidence="4">
    <location>
        <begin position="255"/>
        <end position="290"/>
    </location>
</feature>
<dbReference type="InterPro" id="IPR003890">
    <property type="entry name" value="MIF4G-like_typ-3"/>
</dbReference>
<feature type="compositionally biased region" description="Basic and acidic residues" evidence="4">
    <location>
        <begin position="627"/>
        <end position="639"/>
    </location>
</feature>
<feature type="compositionally biased region" description="Polar residues" evidence="4">
    <location>
        <begin position="125"/>
        <end position="142"/>
    </location>
</feature>
<dbReference type="SUPFAM" id="SSF48371">
    <property type="entry name" value="ARM repeat"/>
    <property type="match status" value="2"/>
</dbReference>
<accession>A0A1X2IEE2</accession>
<keyword evidence="2" id="KW-0396">Initiation factor</keyword>
<feature type="compositionally biased region" description="Polar residues" evidence="4">
    <location>
        <begin position="63"/>
        <end position="72"/>
    </location>
</feature>
<evidence type="ECO:0000256" key="3">
    <source>
        <dbReference type="ARBA" id="ARBA00022917"/>
    </source>
</evidence>
<feature type="compositionally biased region" description="Low complexity" evidence="4">
    <location>
        <begin position="162"/>
        <end position="181"/>
    </location>
</feature>
<feature type="compositionally biased region" description="Polar residues" evidence="4">
    <location>
        <begin position="339"/>
        <end position="350"/>
    </location>
</feature>
<feature type="compositionally biased region" description="Basic residues" evidence="4">
    <location>
        <begin position="781"/>
        <end position="801"/>
    </location>
</feature>
<dbReference type="InterPro" id="IPR016024">
    <property type="entry name" value="ARM-type_fold"/>
</dbReference>
<dbReference type="SMART" id="SM00543">
    <property type="entry name" value="MIF4G"/>
    <property type="match status" value="1"/>
</dbReference>
<feature type="region of interest" description="Disordered" evidence="4">
    <location>
        <begin position="1329"/>
        <end position="1362"/>
    </location>
</feature>
<proteinExistence type="inferred from homology"/>
<sequence>MNKTSNLNKNTKAKPVTPRSYEYSQVGHSIDSFGHSPSYQVHNQSSNSSYTSANDRQDAIRNGGSSNSTTFGTIPKAGKEKRSHSGFRTKDSDNAFPKSYEDTKPKSHFSYGKSYNDDGRGKPNQLPTKSPLQGGQSFSKSYRQGKKGSSVDSDSLTETTHQPQQQQQQQQPQQPQQQPQQGNHKGKLFTQPFVPQPQYQNGQHRHYVPPGGRQQQQQQQQPQAYYSSGTKYQATSPIITVGQSPVSIHVHPHSVSYTSTSHHGHYSISQTTDPTSPQPIHPQLSPSLPAPSAPIPIPHSWTAPGIPHYYAVPSPVYDSQQMQYHQYHPQYHHQSPHSTTAYTYYPNQSLPTPAPQPYQHQQTQPTSPLIHQKSPSHTYTAQAHPPQHVSPSAKTQPRTSKAIPIINPDTMAPVHADIPPGHHTAGNSDNTSSSSIKNNNGKKDEKPPILSAPTQFIDPAIKEQEERELQEREELERQQQAEKKRDDDIMTATTIPDDVASSKVIGTTSTSDLQNAVEITSIGSKLSPNTKDLTPIPDPNPASQHNTSFETTTTLQSTDNKNSKVDTSQQALKLSSSSSLEGKDGEMDGDGSGVIQYDPAFLMQFMPLCLDTAEDLSSFQNIGDSGDQGRHNNGGDKRQHFGNTAPDRNNTFRPNGGSLGNNTNNNNKNYSRSAPGGISILANQISSTTHYQGREGRTEMGKFIGGRTLTGRNNTTNTTTSSNINNLINASINNATAFGGNSGDSTKMQRDGSFGGRTKYTTGSGMPLCGRGPPINNNNNTKRHAHHEYHHQHHHHHHHQHGAPTIPLDQVAPLEKSANRWIPSVVAGTTTAAVTTSTTSANEDGILSQEEITRKIKALLNKLTLERFDTISDRIIGYAEQSTKEDDGQSLRTVIQLIFEKACDEAAFASMWAQLCRKLYEWIPADIKDVNTKDKNGEPVSGIPLYCKYLFSRCQYEFEKGWKSLPTPETTVTTTTTEGDGSGSGHHDGDDGNIAASDDGDVDTNLQHQKKKHVGAPGEAMMTDEYYTAVKIKRQGLGLVQFIGELYCRDMLSQRIMYQCLKRLCDSGAHAQEEEVESLCKLLTTIGADIDRDPQTATWFEVFFKRMQNEMYNSSHLTSRVRFMIMDVIDLRKNNWVPRHGKQDKPKTIAEIHEDAERAKILEKEALAKRSGSSRGGVSGGPLQANHYGSGGAPRQNYRTNGKPMKKGGGSGSSMTNDGNWNTTNNSGTGPSSISRHHDIPDYSNFGRTERARPRNNNLAPSYSPFASLNRSSDDSSQKSTLRRKTSSNLNDSPSTMSNKTTGSTNNMFSALGEDHIDEAERKKLTLLPRGSTLPRQHATTATGSEQKQITSANKHTGSSFNSEQLKCRIKNTLAEYYELVDIEELFTSIKELDHPETEGLLSMELLAVVEMKEKQVILAGELIPNLYKADILGKHVLVKAFQEFMHHYEDLVIDVPQAPTYVARLLVQAGIGLSEACADLHHSSNSPHSTPPISLQQAYTAMLPT</sequence>
<feature type="compositionally biased region" description="Low complexity" evidence="4">
    <location>
        <begin position="214"/>
        <end position="223"/>
    </location>
</feature>
<evidence type="ECO:0000259" key="5">
    <source>
        <dbReference type="PROSITE" id="PS51366"/>
    </source>
</evidence>
<comment type="similarity">
    <text evidence="1">Belongs to the eukaryotic initiation factor 4G family.</text>
</comment>
<feature type="compositionally biased region" description="Basic and acidic residues" evidence="4">
    <location>
        <begin position="88"/>
        <end position="105"/>
    </location>
</feature>
<keyword evidence="7" id="KW-1185">Reference proteome</keyword>
<name>A0A1X2IEE2_9FUNG</name>
<feature type="compositionally biased region" description="Low complexity" evidence="4">
    <location>
        <begin position="547"/>
        <end position="558"/>
    </location>
</feature>
<evidence type="ECO:0000256" key="1">
    <source>
        <dbReference type="ARBA" id="ARBA00005775"/>
    </source>
</evidence>
<feature type="compositionally biased region" description="Low complexity" evidence="4">
    <location>
        <begin position="967"/>
        <end position="979"/>
    </location>
</feature>
<dbReference type="InterPro" id="IPR003891">
    <property type="entry name" value="Initiation_fac_eIF4g_MI"/>
</dbReference>
<feature type="compositionally biased region" description="Low complexity" evidence="4">
    <location>
        <begin position="1213"/>
        <end position="1234"/>
    </location>
</feature>
<gene>
    <name evidence="6" type="ORF">BCR42DRAFT_491998</name>
</gene>
<feature type="region of interest" description="Disordered" evidence="4">
    <location>
        <begin position="525"/>
        <end position="592"/>
    </location>
</feature>
<dbReference type="STRING" id="90262.A0A1X2IEE2"/>
<feature type="compositionally biased region" description="Low complexity" evidence="4">
    <location>
        <begin position="255"/>
        <end position="269"/>
    </location>
</feature>
<evidence type="ECO:0000256" key="2">
    <source>
        <dbReference type="ARBA" id="ARBA00022540"/>
    </source>
</evidence>
<feature type="region of interest" description="Disordered" evidence="4">
    <location>
        <begin position="1168"/>
        <end position="1309"/>
    </location>
</feature>
<feature type="region of interest" description="Disordered" evidence="4">
    <location>
        <begin position="1"/>
        <end position="230"/>
    </location>
</feature>
<feature type="region of interest" description="Disordered" evidence="4">
    <location>
        <begin position="620"/>
        <end position="674"/>
    </location>
</feature>
<feature type="compositionally biased region" description="Basic and acidic residues" evidence="4">
    <location>
        <begin position="460"/>
        <end position="488"/>
    </location>
</feature>
<feature type="compositionally biased region" description="Polar residues" evidence="4">
    <location>
        <begin position="150"/>
        <end position="161"/>
    </location>
</feature>
<dbReference type="PANTHER" id="PTHR23253:SF9">
    <property type="entry name" value="EUKARYOTIC TRANSLATION INITIATION FACTOR 4 GAMMA 2"/>
    <property type="match status" value="1"/>
</dbReference>
<reference evidence="6 7" key="1">
    <citation type="submission" date="2016-07" db="EMBL/GenBank/DDBJ databases">
        <title>Pervasive Adenine N6-methylation of Active Genes in Fungi.</title>
        <authorList>
            <consortium name="DOE Joint Genome Institute"/>
            <person name="Mondo S.J."/>
            <person name="Dannebaum R.O."/>
            <person name="Kuo R.C."/>
            <person name="Labutti K."/>
            <person name="Haridas S."/>
            <person name="Kuo A."/>
            <person name="Salamov A."/>
            <person name="Ahrendt S.R."/>
            <person name="Lipzen A."/>
            <person name="Sullivan W."/>
            <person name="Andreopoulos W.B."/>
            <person name="Clum A."/>
            <person name="Lindquist E."/>
            <person name="Daum C."/>
            <person name="Ramamoorthy G.K."/>
            <person name="Gryganskyi A."/>
            <person name="Culley D."/>
            <person name="Magnuson J.K."/>
            <person name="James T.Y."/>
            <person name="O'Malley M.A."/>
            <person name="Stajich J.E."/>
            <person name="Spatafora J.W."/>
            <person name="Visel A."/>
            <person name="Grigoriev I.V."/>
        </authorList>
    </citation>
    <scope>NUCLEOTIDE SEQUENCE [LARGE SCALE GENOMIC DNA]</scope>
    <source>
        <strain evidence="6 7">NRRL 1336</strain>
    </source>
</reference>
<feature type="compositionally biased region" description="Polar residues" evidence="4">
    <location>
        <begin position="35"/>
        <end position="54"/>
    </location>
</feature>
<dbReference type="Gene3D" id="1.25.40.180">
    <property type="match status" value="2"/>
</dbReference>
<dbReference type="Pfam" id="PF02847">
    <property type="entry name" value="MA3"/>
    <property type="match status" value="1"/>
</dbReference>